<feature type="region of interest" description="Disordered" evidence="5">
    <location>
        <begin position="104"/>
        <end position="140"/>
    </location>
</feature>
<evidence type="ECO:0000256" key="4">
    <source>
        <dbReference type="ARBA" id="ARBA00023242"/>
    </source>
</evidence>
<dbReference type="PANTHER" id="PTHR45614:SF293">
    <property type="entry name" value="TRANSCRIPTION FACTOR MYB73"/>
    <property type="match status" value="1"/>
</dbReference>
<evidence type="ECO:0000256" key="3">
    <source>
        <dbReference type="ARBA" id="ARBA00023163"/>
    </source>
</evidence>
<dbReference type="Gene3D" id="1.10.10.60">
    <property type="entry name" value="Homeodomain-like"/>
    <property type="match status" value="2"/>
</dbReference>
<keyword evidence="3" id="KW-0804">Transcription</keyword>
<name>A0A6A3B964_HIBSY</name>
<dbReference type="InterPro" id="IPR009057">
    <property type="entry name" value="Homeodomain-like_sf"/>
</dbReference>
<comment type="caution">
    <text evidence="8">The sequence shown here is derived from an EMBL/GenBank/DDBJ whole genome shotgun (WGS) entry which is preliminary data.</text>
</comment>
<keyword evidence="9" id="KW-1185">Reference proteome</keyword>
<sequence>MDQEQVQGQWSVEEDEALRKLVNPHGARSRSLISRSIPGRQPRLCNQLSPDVELHAFTLEEDGVIMRARAKYDNRWETIAKLLTGRTDDAVKNHWNSTLKRKLSTVEDGDSIQESEKRSAKSPRTESPSGSEASDLGSNVTESNKHFVAIDVSTELTLGRSWNELFDVNNINSSKEKNEHKQPFVEEQVGGIKTTEASLAPTVAAAIQEMIQKEVRDYMAEFSVESENVTHCWG</sequence>
<feature type="domain" description="HTH myb-type" evidence="7">
    <location>
        <begin position="56"/>
        <end position="103"/>
    </location>
</feature>
<dbReference type="SUPFAM" id="SSF46689">
    <property type="entry name" value="Homeodomain-like"/>
    <property type="match status" value="1"/>
</dbReference>
<dbReference type="PANTHER" id="PTHR45614">
    <property type="entry name" value="MYB PROTEIN-RELATED"/>
    <property type="match status" value="1"/>
</dbReference>
<dbReference type="GO" id="GO:0000981">
    <property type="term" value="F:DNA-binding transcription factor activity, RNA polymerase II-specific"/>
    <property type="evidence" value="ECO:0007669"/>
    <property type="project" value="TreeGrafter"/>
</dbReference>
<protein>
    <submittedName>
        <fullName evidence="8">UNC-50 family protein isoform 1</fullName>
    </submittedName>
</protein>
<dbReference type="SMART" id="SM00717">
    <property type="entry name" value="SANT"/>
    <property type="match status" value="1"/>
</dbReference>
<dbReference type="InterPro" id="IPR017930">
    <property type="entry name" value="Myb_dom"/>
</dbReference>
<dbReference type="PROSITE" id="PS50090">
    <property type="entry name" value="MYB_LIKE"/>
    <property type="match status" value="1"/>
</dbReference>
<dbReference type="PROSITE" id="PS51294">
    <property type="entry name" value="HTH_MYB"/>
    <property type="match status" value="2"/>
</dbReference>
<evidence type="ECO:0000259" key="7">
    <source>
        <dbReference type="PROSITE" id="PS51294"/>
    </source>
</evidence>
<reference evidence="8" key="1">
    <citation type="submission" date="2019-09" db="EMBL/GenBank/DDBJ databases">
        <title>Draft genome information of white flower Hibiscus syriacus.</title>
        <authorList>
            <person name="Kim Y.-M."/>
        </authorList>
    </citation>
    <scope>NUCLEOTIDE SEQUENCE [LARGE SCALE GENOMIC DNA]</scope>
    <source>
        <strain evidence="8">YM2019G1</strain>
    </source>
</reference>
<accession>A0A6A3B964</accession>
<proteinExistence type="predicted"/>
<evidence type="ECO:0000256" key="2">
    <source>
        <dbReference type="ARBA" id="ARBA00023015"/>
    </source>
</evidence>
<dbReference type="GO" id="GO:0005634">
    <property type="term" value="C:nucleus"/>
    <property type="evidence" value="ECO:0007669"/>
    <property type="project" value="UniProtKB-SubCell"/>
</dbReference>
<dbReference type="GO" id="GO:0000978">
    <property type="term" value="F:RNA polymerase II cis-regulatory region sequence-specific DNA binding"/>
    <property type="evidence" value="ECO:0007669"/>
    <property type="project" value="TreeGrafter"/>
</dbReference>
<feature type="compositionally biased region" description="Polar residues" evidence="5">
    <location>
        <begin position="125"/>
        <end position="140"/>
    </location>
</feature>
<dbReference type="CDD" id="cd00167">
    <property type="entry name" value="SANT"/>
    <property type="match status" value="1"/>
</dbReference>
<dbReference type="OrthoDB" id="2143914at2759"/>
<evidence type="ECO:0000313" key="9">
    <source>
        <dbReference type="Proteomes" id="UP000436088"/>
    </source>
</evidence>
<comment type="subcellular location">
    <subcellularLocation>
        <location evidence="1">Nucleus</location>
    </subcellularLocation>
</comment>
<gene>
    <name evidence="8" type="ORF">F3Y22_tig00110279pilonHSYRG00109</name>
</gene>
<dbReference type="InterPro" id="IPR050560">
    <property type="entry name" value="MYB_TF"/>
</dbReference>
<dbReference type="AlphaFoldDB" id="A0A6A3B964"/>
<dbReference type="Pfam" id="PF00249">
    <property type="entry name" value="Myb_DNA-binding"/>
    <property type="match status" value="1"/>
</dbReference>
<dbReference type="Proteomes" id="UP000436088">
    <property type="component" value="Unassembled WGS sequence"/>
</dbReference>
<feature type="domain" description="HTH myb-type" evidence="7">
    <location>
        <begin position="2"/>
        <end position="52"/>
    </location>
</feature>
<dbReference type="EMBL" id="VEPZ02000908">
    <property type="protein sequence ID" value="KAE8711742.1"/>
    <property type="molecule type" value="Genomic_DNA"/>
</dbReference>
<keyword evidence="4" id="KW-0539">Nucleus</keyword>
<feature type="domain" description="Myb-like" evidence="6">
    <location>
        <begin position="2"/>
        <end position="99"/>
    </location>
</feature>
<keyword evidence="2" id="KW-0805">Transcription regulation</keyword>
<evidence type="ECO:0000256" key="5">
    <source>
        <dbReference type="SAM" id="MobiDB-lite"/>
    </source>
</evidence>
<evidence type="ECO:0000313" key="8">
    <source>
        <dbReference type="EMBL" id="KAE8711742.1"/>
    </source>
</evidence>
<dbReference type="InterPro" id="IPR001005">
    <property type="entry name" value="SANT/Myb"/>
</dbReference>
<organism evidence="8 9">
    <name type="scientific">Hibiscus syriacus</name>
    <name type="common">Rose of Sharon</name>
    <dbReference type="NCBI Taxonomy" id="106335"/>
    <lineage>
        <taxon>Eukaryota</taxon>
        <taxon>Viridiplantae</taxon>
        <taxon>Streptophyta</taxon>
        <taxon>Embryophyta</taxon>
        <taxon>Tracheophyta</taxon>
        <taxon>Spermatophyta</taxon>
        <taxon>Magnoliopsida</taxon>
        <taxon>eudicotyledons</taxon>
        <taxon>Gunneridae</taxon>
        <taxon>Pentapetalae</taxon>
        <taxon>rosids</taxon>
        <taxon>malvids</taxon>
        <taxon>Malvales</taxon>
        <taxon>Malvaceae</taxon>
        <taxon>Malvoideae</taxon>
        <taxon>Hibiscus</taxon>
    </lineage>
</organism>
<evidence type="ECO:0000259" key="6">
    <source>
        <dbReference type="PROSITE" id="PS50090"/>
    </source>
</evidence>
<evidence type="ECO:0000256" key="1">
    <source>
        <dbReference type="ARBA" id="ARBA00004123"/>
    </source>
</evidence>